<keyword evidence="2" id="KW-1185">Reference proteome</keyword>
<dbReference type="Proteomes" id="UP001064048">
    <property type="component" value="Chromosome 20"/>
</dbReference>
<name>A0ACC0KMH3_CHOFU</name>
<protein>
    <submittedName>
        <fullName evidence="1">Uncharacterized protein</fullName>
    </submittedName>
</protein>
<organism evidence="1 2">
    <name type="scientific">Choristoneura fumiferana</name>
    <name type="common">Spruce budworm moth</name>
    <name type="synonym">Archips fumiferana</name>
    <dbReference type="NCBI Taxonomy" id="7141"/>
    <lineage>
        <taxon>Eukaryota</taxon>
        <taxon>Metazoa</taxon>
        <taxon>Ecdysozoa</taxon>
        <taxon>Arthropoda</taxon>
        <taxon>Hexapoda</taxon>
        <taxon>Insecta</taxon>
        <taxon>Pterygota</taxon>
        <taxon>Neoptera</taxon>
        <taxon>Endopterygota</taxon>
        <taxon>Lepidoptera</taxon>
        <taxon>Glossata</taxon>
        <taxon>Ditrysia</taxon>
        <taxon>Tortricoidea</taxon>
        <taxon>Tortricidae</taxon>
        <taxon>Tortricinae</taxon>
        <taxon>Choristoneura</taxon>
    </lineage>
</organism>
<reference evidence="1 2" key="1">
    <citation type="journal article" date="2022" name="Genome Biol. Evol.">
        <title>The Spruce Budworm Genome: Reconstructing the Evolutionary History of Antifreeze Proteins.</title>
        <authorList>
            <person name="Beliveau C."/>
            <person name="Gagne P."/>
            <person name="Picq S."/>
            <person name="Vernygora O."/>
            <person name="Keeling C.I."/>
            <person name="Pinkney K."/>
            <person name="Doucet D."/>
            <person name="Wen F."/>
            <person name="Johnston J.S."/>
            <person name="Maaroufi H."/>
            <person name="Boyle B."/>
            <person name="Laroche J."/>
            <person name="Dewar K."/>
            <person name="Juretic N."/>
            <person name="Blackburn G."/>
            <person name="Nisole A."/>
            <person name="Brunet B."/>
            <person name="Brandao M."/>
            <person name="Lumley L."/>
            <person name="Duan J."/>
            <person name="Quan G."/>
            <person name="Lucarotti C.J."/>
            <person name="Roe A.D."/>
            <person name="Sperling F.A.H."/>
            <person name="Levesque R.C."/>
            <person name="Cusson M."/>
        </authorList>
    </citation>
    <scope>NUCLEOTIDE SEQUENCE [LARGE SCALE GENOMIC DNA]</scope>
    <source>
        <strain evidence="1">Glfc:IPQL:Cfum</strain>
    </source>
</reference>
<gene>
    <name evidence="1" type="ORF">MSG28_011800</name>
</gene>
<sequence length="359" mass="40494">MTFMQGNKRSISFIFQTLASTGQLRFTDEVETVRAEAEKLHEQGIDIIVVLSHCGLDIDREIALHGGPHIDIIVGGHSHTLLYNEDPPEYSAFVPQGPYPVVVDQPTRKVLIVQAAAHTQYLGEIKLFFDDAGNLLEWDGHPHFLGNEVEQAPDILERIDYYRPRIDELAREEMGSSMALPYAEEGNWHYAHFCVINQGGIRVDIEPGIITFESMLLSTPFENNVEVFQMRGDHIMEMLEFSVANDPYPGARMLQVSGMKTVFDGSRPKGSRVISVSVRCIDCSVPRYKSLVPEKYYRVITTDFIGAGGGNYTMISDNRFDVEVIGVDYDLLMQYIRHQTPVFVDESGRIQISNPCLED</sequence>
<proteinExistence type="predicted"/>
<comment type="caution">
    <text evidence="1">The sequence shown here is derived from an EMBL/GenBank/DDBJ whole genome shotgun (WGS) entry which is preliminary data.</text>
</comment>
<dbReference type="EMBL" id="CM046120">
    <property type="protein sequence ID" value="KAI8437480.1"/>
    <property type="molecule type" value="Genomic_DNA"/>
</dbReference>
<evidence type="ECO:0000313" key="1">
    <source>
        <dbReference type="EMBL" id="KAI8437480.1"/>
    </source>
</evidence>
<evidence type="ECO:0000313" key="2">
    <source>
        <dbReference type="Proteomes" id="UP001064048"/>
    </source>
</evidence>
<accession>A0ACC0KMH3</accession>